<proteinExistence type="predicted"/>
<evidence type="ECO:0000313" key="2">
    <source>
        <dbReference type="EMBL" id="MBK1646699.1"/>
    </source>
</evidence>
<protein>
    <recommendedName>
        <fullName evidence="1">VWFA domain-containing protein</fullName>
    </recommendedName>
</protein>
<evidence type="ECO:0000313" key="3">
    <source>
        <dbReference type="Proteomes" id="UP001138802"/>
    </source>
</evidence>
<feature type="domain" description="VWFA" evidence="1">
    <location>
        <begin position="47"/>
        <end position="223"/>
    </location>
</feature>
<dbReference type="PROSITE" id="PS50234">
    <property type="entry name" value="VWFA"/>
    <property type="match status" value="1"/>
</dbReference>
<comment type="caution">
    <text evidence="2">The sequence shown here is derived from an EMBL/GenBank/DDBJ whole genome shotgun (WGS) entry which is preliminary data.</text>
</comment>
<dbReference type="SUPFAM" id="SSF53300">
    <property type="entry name" value="vWA-like"/>
    <property type="match status" value="1"/>
</dbReference>
<reference evidence="2 3" key="1">
    <citation type="journal article" date="2020" name="Microorganisms">
        <title>Osmotic Adaptation and Compatible Solute Biosynthesis of Phototrophic Bacteria as Revealed from Genome Analyses.</title>
        <authorList>
            <person name="Imhoff J.F."/>
            <person name="Rahn T."/>
            <person name="Kunzel S."/>
            <person name="Keller A."/>
            <person name="Neulinger S.C."/>
        </authorList>
    </citation>
    <scope>NUCLEOTIDE SEQUENCE [LARGE SCALE GENOMIC DNA]</scope>
    <source>
        <strain evidence="2 3">DSM 21303</strain>
    </source>
</reference>
<organism evidence="2 3">
    <name type="scientific">Thiocapsa imhoffii</name>
    <dbReference type="NCBI Taxonomy" id="382777"/>
    <lineage>
        <taxon>Bacteria</taxon>
        <taxon>Pseudomonadati</taxon>
        <taxon>Pseudomonadota</taxon>
        <taxon>Gammaproteobacteria</taxon>
        <taxon>Chromatiales</taxon>
        <taxon>Chromatiaceae</taxon>
        <taxon>Thiocapsa</taxon>
    </lineage>
</organism>
<dbReference type="EMBL" id="NRSD01000032">
    <property type="protein sequence ID" value="MBK1646699.1"/>
    <property type="molecule type" value="Genomic_DNA"/>
</dbReference>
<accession>A0A9X1BA68</accession>
<sequence length="444" mass="49318">MAEEIRLNIALNQDLLLKGQPDVPVIVRLDIEPAEEFRRQHTQVPTDICLLLDSSGSMDEPFTQGDTRTKRDGVIAAAQQILPHLGPQDTVSIIFYDSQAHLIAERLPSGRAGEISALLETLRKYNGATNFEAGLKMAQAVLSNGTAGSRRIFFLTDGNPTNGDPANTLRLIESLGQAGVTIDCMGVGADFNFGYMRQLSASSNGRTERLDTRDRANALFEQLLVSAQRTIATNVFLNVQFAKGLRDLEIYQTAPETRYYSRLQAGSGGRFSLEIPVRTLRQDKRNIYLFKANLDLPTDSSQHPFAEVRLDYDLPAVGLSGQRAALSIAFSCRNQGLPLRDTSVDDMFAEAELAKFYEHFLAVQTQDWRQALSILDEMTRRAHLIDDQDRLRHYQTLRNKLQQKHGLSDDDLNWVGASSTKSTIAQDAAELGTTATSSFSDIDY</sequence>
<dbReference type="InterPro" id="IPR036465">
    <property type="entry name" value="vWFA_dom_sf"/>
</dbReference>
<dbReference type="AlphaFoldDB" id="A0A9X1BA68"/>
<evidence type="ECO:0000259" key="1">
    <source>
        <dbReference type="PROSITE" id="PS50234"/>
    </source>
</evidence>
<gene>
    <name evidence="2" type="ORF">CKO25_19060</name>
</gene>
<dbReference type="Pfam" id="PF13519">
    <property type="entry name" value="VWA_2"/>
    <property type="match status" value="1"/>
</dbReference>
<keyword evidence="3" id="KW-1185">Reference proteome</keyword>
<dbReference type="Proteomes" id="UP001138802">
    <property type="component" value="Unassembled WGS sequence"/>
</dbReference>
<dbReference type="InterPro" id="IPR051266">
    <property type="entry name" value="CLCR"/>
</dbReference>
<dbReference type="InterPro" id="IPR002035">
    <property type="entry name" value="VWF_A"/>
</dbReference>
<dbReference type="SMART" id="SM00327">
    <property type="entry name" value="VWA"/>
    <property type="match status" value="1"/>
</dbReference>
<dbReference type="RefSeq" id="WP_200389524.1">
    <property type="nucleotide sequence ID" value="NZ_NRSD01000032.1"/>
</dbReference>
<name>A0A9X1BA68_9GAMM</name>
<dbReference type="PANTHER" id="PTHR10579">
    <property type="entry name" value="CALCIUM-ACTIVATED CHLORIDE CHANNEL REGULATOR"/>
    <property type="match status" value="1"/>
</dbReference>
<dbReference type="PANTHER" id="PTHR10579:SF43">
    <property type="entry name" value="ZINC FINGER (C3HC4-TYPE RING FINGER) FAMILY PROTEIN"/>
    <property type="match status" value="1"/>
</dbReference>
<dbReference type="Gene3D" id="3.40.50.410">
    <property type="entry name" value="von Willebrand factor, type A domain"/>
    <property type="match status" value="1"/>
</dbReference>